<dbReference type="Proteomes" id="UP001314170">
    <property type="component" value="Unassembled WGS sequence"/>
</dbReference>
<dbReference type="AlphaFoldDB" id="A0AAV1R7G0"/>
<protein>
    <recommendedName>
        <fullName evidence="1">Morc S5 domain-containing protein</fullName>
    </recommendedName>
</protein>
<accession>A0AAV1R7G0</accession>
<dbReference type="EMBL" id="CAWUPB010000905">
    <property type="protein sequence ID" value="CAK7328865.1"/>
    <property type="molecule type" value="Genomic_DNA"/>
</dbReference>
<evidence type="ECO:0000313" key="3">
    <source>
        <dbReference type="Proteomes" id="UP001314170"/>
    </source>
</evidence>
<dbReference type="Pfam" id="PF17942">
    <property type="entry name" value="Morc6_S5"/>
    <property type="match status" value="1"/>
</dbReference>
<keyword evidence="3" id="KW-1185">Reference proteome</keyword>
<gene>
    <name evidence="2" type="ORF">DCAF_LOCUS6608</name>
</gene>
<evidence type="ECO:0000313" key="2">
    <source>
        <dbReference type="EMBL" id="CAK7328865.1"/>
    </source>
</evidence>
<reference evidence="2 3" key="1">
    <citation type="submission" date="2024-01" db="EMBL/GenBank/DDBJ databases">
        <authorList>
            <person name="Waweru B."/>
        </authorList>
    </citation>
    <scope>NUCLEOTIDE SEQUENCE [LARGE SCALE GENOMIC DNA]</scope>
</reference>
<evidence type="ECO:0000259" key="1">
    <source>
        <dbReference type="Pfam" id="PF17942"/>
    </source>
</evidence>
<feature type="domain" description="Morc S5" evidence="1">
    <location>
        <begin position="4"/>
        <end position="38"/>
    </location>
</feature>
<feature type="non-terminal residue" evidence="2">
    <location>
        <position position="1"/>
    </location>
</feature>
<proteinExistence type="predicted"/>
<organism evidence="2 3">
    <name type="scientific">Dovyalis caffra</name>
    <dbReference type="NCBI Taxonomy" id="77055"/>
    <lineage>
        <taxon>Eukaryota</taxon>
        <taxon>Viridiplantae</taxon>
        <taxon>Streptophyta</taxon>
        <taxon>Embryophyta</taxon>
        <taxon>Tracheophyta</taxon>
        <taxon>Spermatophyta</taxon>
        <taxon>Magnoliopsida</taxon>
        <taxon>eudicotyledons</taxon>
        <taxon>Gunneridae</taxon>
        <taxon>Pentapetalae</taxon>
        <taxon>rosids</taxon>
        <taxon>fabids</taxon>
        <taxon>Malpighiales</taxon>
        <taxon>Salicaceae</taxon>
        <taxon>Flacourtieae</taxon>
        <taxon>Dovyalis</taxon>
    </lineage>
</organism>
<sequence length="188" mass="20759">GELLTTIGFLKEAPQVTAHGFNIYHKNRLIRVIKKLRPTESPQDSPLGMSTGSDTLNHGMPNDAITNLTSNQSHPCLVSAKAASAAGLSSKRKEHSDLDKLESVKWQAGSGDNVTLLGHSFETEAISDIANQLEDPDVVNLIKENNNFRAKCLEYKKRREVPDLKDGIKIDDLEMGFGRDKDFDMAKK</sequence>
<dbReference type="InterPro" id="IPR041006">
    <property type="entry name" value="Morc_S5"/>
</dbReference>
<name>A0AAV1R7G0_9ROSI</name>
<comment type="caution">
    <text evidence="2">The sequence shown here is derived from an EMBL/GenBank/DDBJ whole genome shotgun (WGS) entry which is preliminary data.</text>
</comment>